<feature type="domain" description="FAD-binding PCMH-type" evidence="20">
    <location>
        <begin position="231"/>
        <end position="414"/>
    </location>
</feature>
<feature type="binding site" evidence="18">
    <location>
        <position position="793"/>
    </location>
    <ligand>
        <name>Mo-molybdopterin</name>
        <dbReference type="ChEBI" id="CHEBI:71302"/>
    </ligand>
    <ligandPart>
        <name>Mo</name>
        <dbReference type="ChEBI" id="CHEBI:28685"/>
    </ligandPart>
</feature>
<dbReference type="SUPFAM" id="SSF55447">
    <property type="entry name" value="CO dehydrogenase flavoprotein C-terminal domain-like"/>
    <property type="match status" value="1"/>
</dbReference>
<comment type="cofactor">
    <cofactor evidence="18">
        <name>[2Fe-2S] cluster</name>
        <dbReference type="ChEBI" id="CHEBI:190135"/>
    </cofactor>
    <text evidence="18">Binds 2 [2Fe-2S] clusters.</text>
</comment>
<dbReference type="EMBL" id="WIXP02000004">
    <property type="protein sequence ID" value="KAF6212617.1"/>
    <property type="molecule type" value="Genomic_DNA"/>
</dbReference>
<dbReference type="Gene3D" id="3.10.20.30">
    <property type="match status" value="1"/>
</dbReference>
<feature type="binding site" evidence="18">
    <location>
        <position position="52"/>
    </location>
    <ligand>
        <name>[2Fe-2S] cluster</name>
        <dbReference type="ChEBI" id="CHEBI:190135"/>
        <label>1</label>
    </ligand>
</feature>
<dbReference type="SUPFAM" id="SSF54665">
    <property type="entry name" value="CO dehydrogenase molybdoprotein N-domain-like"/>
    <property type="match status" value="1"/>
</dbReference>
<feature type="binding site" evidence="18">
    <location>
        <position position="77"/>
    </location>
    <ligand>
        <name>[2Fe-2S] cluster</name>
        <dbReference type="ChEBI" id="CHEBI:190135"/>
        <label>1</label>
    </ligand>
</feature>
<comment type="subunit">
    <text evidence="4">Homodimer.</text>
</comment>
<dbReference type="InterPro" id="IPR046867">
    <property type="entry name" value="AldOxase/xan_DH_MoCoBD2"/>
</dbReference>
<dbReference type="InterPro" id="IPR016166">
    <property type="entry name" value="FAD-bd_PCMH"/>
</dbReference>
<dbReference type="Pfam" id="PF00111">
    <property type="entry name" value="Fer2"/>
    <property type="match status" value="1"/>
</dbReference>
<evidence type="ECO:0000256" key="11">
    <source>
        <dbReference type="ARBA" id="ARBA00023004"/>
    </source>
</evidence>
<feature type="binding site" evidence="18">
    <location>
        <position position="1059"/>
    </location>
    <ligand>
        <name>Mo-molybdopterin</name>
        <dbReference type="ChEBI" id="CHEBI:71302"/>
    </ligand>
    <ligandPart>
        <name>Mo</name>
        <dbReference type="ChEBI" id="CHEBI:28685"/>
    </ligandPart>
</feature>
<dbReference type="SMART" id="SM01092">
    <property type="entry name" value="CO_deh_flav_C"/>
    <property type="match status" value="1"/>
</dbReference>
<dbReference type="Gene3D" id="3.90.1170.50">
    <property type="entry name" value="Aldehyde oxidase/xanthine dehydrogenase, a/b hammerhead"/>
    <property type="match status" value="1"/>
</dbReference>
<sequence>MDLRDDMVTFTVNGKGYSVDGKSVASHTSLNSFLRNQAMLTGTKYMCREGGCGVCVVGVQSTHPVTQKEEYYAVNSCLVPVLACHGMAIVTVEGIGSRQKGYHEIQKKLATYNGSQCGYCSPGMVMNMYSLLKSNPNVMMEEVENSFGGNICRCTGYRPILDAFKSLAKDAPIPPKHVDIDIEEAFSKCSTDGCKSKCADCPNRYTDSIDEEWEEMTFTEVALSPRRLVIQVDGTSTWYRVSSVKEIMELLDVIGDNSYSYIAGNTAQGVYRNQPSKAFYIDIKGVPELRTHSLTDSGLDLGANMTLTELISLFNEVAKEKPLLFGYTKVLAKHIDLVANVPVRNIGTIAGNLSIKHQHRDFVSDIFVLMETAGAVLTICSLSGVVETISMLEYLNLDMNKKLIVKITLPPISSNHYIMKTYKILPRKQNVHAVVNAGFLFRVMNPRVLVEERPKIIFGGINSQLVHANQAEVYLMGKELLKQDVLKGVMTVLSLELQPDKDDRKNEASPEYRKRLASSLLYKFILNICSAKIDKRYLSGGELLIRPLSSGTQVFDFSGKFKPAGIPVQKLEALIQTAGEAEYVNDLPHNFGELYGALVITNRGPTELARVDATKALAMTGVVSFFSAQDIPGKNSFVTVIPPLMVEHEEIFCSGKVLYAGQPVGIIVATTQEMAIKAADQVVLEYKNSTKPLLKIKEVLKSGDASRIIPQSSIEPKKPPGTVDFTVKGELELGGQYHFTMELHSCVAIPVDSGLKVYPASQWMQFTQSAIARMLNVPDNYIQMEVKRIGGGFGCKLSRSSLGSCACSLAAFLLNKPVRMMMSMETTMESIGKRCPSYVKYEAGVNAKGVLQYLEINMYDDLGQSLNDAVWLFMNDGIENAYDPSTYKYNFFAVKTDNSPTAWMRAPGTLEAMTAIEHIMEHVAHASGITPIDVRLANLSSDYKDAVNEIVNTLKKSSEFDNRMKQIENFNEENRWKKRGMAMTIMKYGIVFLPPYYATVSVYTGDGSVVITSGGIEMGQGVNTKAAQVCAYALGIGLDMIKVNSSMGFLAPGNAPSGGSITSDSVCAAVLNCCEKLNSRLAPLKEKMTNPTWLSLIQAAGQAGVQLVETHSTSTDDPIPQAYPVFGATATEVELDVLTGQYQILRVDILEDAGESLNPSVDIGQIEGAFVMGLGYFGSEELKYDPKTGYNITHRTWDYYPPGAKDIPIDFRVTLRKNAPNPLGVLRSKTTGEPPICMAYSMPLALRQAVASARKDAGLKDEWFSFNPPCTLFECALSSVRAQLDVDTSEIFFDFCIMCGIEPGIDM</sequence>
<dbReference type="InterPro" id="IPR008274">
    <property type="entry name" value="AldOxase/xan_DH_MoCoBD1"/>
</dbReference>
<comment type="cofactor">
    <cofactor evidence="18">
        <name>Mo-molybdopterin</name>
        <dbReference type="ChEBI" id="CHEBI:71302"/>
    </cofactor>
    <text evidence="18">Binds 1 Mo-molybdopterin (Mo-MPT) cofactor per subunit.</text>
</comment>
<dbReference type="InterPro" id="IPR001041">
    <property type="entry name" value="2Fe-2S_ferredoxin-type"/>
</dbReference>
<dbReference type="PROSITE" id="PS51085">
    <property type="entry name" value="2FE2S_FER_2"/>
    <property type="match status" value="1"/>
</dbReference>
<dbReference type="Gene3D" id="3.30.465.10">
    <property type="match status" value="1"/>
</dbReference>
<dbReference type="PROSITE" id="PS00197">
    <property type="entry name" value="2FE2S_FER_1"/>
    <property type="match status" value="1"/>
</dbReference>
<evidence type="ECO:0000256" key="2">
    <source>
        <dbReference type="ARBA" id="ARBA00004275"/>
    </source>
</evidence>
<protein>
    <recommendedName>
        <fullName evidence="23">FAD-binding PCMH-type domain-containing protein</fullName>
    </recommendedName>
</protein>
<dbReference type="InterPro" id="IPR016208">
    <property type="entry name" value="Ald_Oxase/xanthine_DH-like"/>
</dbReference>
<feature type="binding site" evidence="18">
    <location>
        <position position="117"/>
    </location>
    <ligand>
        <name>[2Fe-2S] cluster</name>
        <dbReference type="ChEBI" id="CHEBI:190135"/>
        <label>2</label>
    </ligand>
</feature>
<gene>
    <name evidence="21" type="ORF">GE061_013143</name>
</gene>
<feature type="binding site" evidence="18">
    <location>
        <position position="905"/>
    </location>
    <ligand>
        <name>Mo-molybdopterin</name>
        <dbReference type="ChEBI" id="CHEBI:71302"/>
    </ligand>
    <ligandPart>
        <name>Mo</name>
        <dbReference type="ChEBI" id="CHEBI:28685"/>
    </ligandPart>
</feature>
<keyword evidence="22" id="KW-1185">Reference proteome</keyword>
<feature type="binding site" evidence="18">
    <location>
        <position position="762"/>
    </location>
    <ligand>
        <name>Mo-molybdopterin</name>
        <dbReference type="ChEBI" id="CHEBI:71302"/>
    </ligand>
    <ligandPart>
        <name>Mo</name>
        <dbReference type="ChEBI" id="CHEBI:28685"/>
    </ligandPart>
</feature>
<evidence type="ECO:0000259" key="19">
    <source>
        <dbReference type="PROSITE" id="PS51085"/>
    </source>
</evidence>
<dbReference type="SUPFAM" id="SSF54292">
    <property type="entry name" value="2Fe-2S ferredoxin-like"/>
    <property type="match status" value="1"/>
</dbReference>
<keyword evidence="5 18" id="KW-0500">Molybdenum</keyword>
<dbReference type="FunFam" id="3.30.365.10:FF:000001">
    <property type="entry name" value="Xanthine dehydrogenase oxidase"/>
    <property type="match status" value="1"/>
</dbReference>
<evidence type="ECO:0000256" key="5">
    <source>
        <dbReference type="ARBA" id="ARBA00022505"/>
    </source>
</evidence>
<evidence type="ECO:0000259" key="20">
    <source>
        <dbReference type="PROSITE" id="PS51387"/>
    </source>
</evidence>
<keyword evidence="7 18" id="KW-0001">2Fe-2S</keyword>
<evidence type="ECO:0008006" key="23">
    <source>
        <dbReference type="Google" id="ProtNLM"/>
    </source>
</evidence>
<dbReference type="GO" id="GO:0051537">
    <property type="term" value="F:2 iron, 2 sulfur cluster binding"/>
    <property type="evidence" value="ECO:0007669"/>
    <property type="project" value="UniProtKB-KW"/>
</dbReference>
<evidence type="ECO:0000313" key="21">
    <source>
        <dbReference type="EMBL" id="KAF6212617.1"/>
    </source>
</evidence>
<dbReference type="InterPro" id="IPR036010">
    <property type="entry name" value="2Fe-2S_ferredoxin-like_sf"/>
</dbReference>
<dbReference type="InterPro" id="IPR000674">
    <property type="entry name" value="Ald_Oxase/Xan_DH_a/b"/>
</dbReference>
<proteinExistence type="inferred from homology"/>
<dbReference type="Pfam" id="PF02738">
    <property type="entry name" value="MoCoBD_1"/>
    <property type="match status" value="1"/>
</dbReference>
<keyword evidence="12 18" id="KW-0411">Iron-sulfur</keyword>
<dbReference type="Pfam" id="PF01799">
    <property type="entry name" value="Fer2_2"/>
    <property type="match status" value="1"/>
</dbReference>
<dbReference type="FunFam" id="3.30.465.10:FF:000013">
    <property type="entry name" value="Aldehyde oxidase"/>
    <property type="match status" value="1"/>
</dbReference>
<keyword evidence="9 17" id="KW-0274">FAD</keyword>
<dbReference type="GO" id="GO:0016491">
    <property type="term" value="F:oxidoreductase activity"/>
    <property type="evidence" value="ECO:0007669"/>
    <property type="project" value="UniProtKB-KW"/>
</dbReference>
<comment type="subcellular location">
    <subcellularLocation>
        <location evidence="2">Peroxisome</location>
    </subcellularLocation>
</comment>
<dbReference type="OrthoDB" id="6594808at2759"/>
<evidence type="ECO:0000256" key="4">
    <source>
        <dbReference type="ARBA" id="ARBA00011738"/>
    </source>
</evidence>
<organism evidence="21 22">
    <name type="scientific">Apolygus lucorum</name>
    <name type="common">Small green plant bug</name>
    <name type="synonym">Lygocoris lucorum</name>
    <dbReference type="NCBI Taxonomy" id="248454"/>
    <lineage>
        <taxon>Eukaryota</taxon>
        <taxon>Metazoa</taxon>
        <taxon>Ecdysozoa</taxon>
        <taxon>Arthropoda</taxon>
        <taxon>Hexapoda</taxon>
        <taxon>Insecta</taxon>
        <taxon>Pterygota</taxon>
        <taxon>Neoptera</taxon>
        <taxon>Paraneoptera</taxon>
        <taxon>Hemiptera</taxon>
        <taxon>Heteroptera</taxon>
        <taxon>Panheteroptera</taxon>
        <taxon>Cimicomorpha</taxon>
        <taxon>Miridae</taxon>
        <taxon>Mirini</taxon>
        <taxon>Apolygus</taxon>
    </lineage>
</organism>
<keyword evidence="8 18" id="KW-0479">Metal-binding</keyword>
<dbReference type="InterPro" id="IPR036683">
    <property type="entry name" value="CO_DH_flav_C_dom_sf"/>
</dbReference>
<dbReference type="InterPro" id="IPR016169">
    <property type="entry name" value="FAD-bd_PCMH_sub2"/>
</dbReference>
<dbReference type="Pfam" id="PF03450">
    <property type="entry name" value="CO_deh_flav_C"/>
    <property type="match status" value="1"/>
</dbReference>
<evidence type="ECO:0000256" key="6">
    <source>
        <dbReference type="ARBA" id="ARBA00022630"/>
    </source>
</evidence>
<evidence type="ECO:0000256" key="13">
    <source>
        <dbReference type="ARBA" id="ARBA00023027"/>
    </source>
</evidence>
<dbReference type="Gene3D" id="3.30.365.10">
    <property type="entry name" value="Aldehyde oxidase/xanthine dehydrogenase, molybdopterin binding domain"/>
    <property type="match status" value="4"/>
</dbReference>
<feature type="domain" description="2Fe-2S ferredoxin-type" evidence="19">
    <location>
        <begin position="6"/>
        <end position="95"/>
    </location>
</feature>
<evidence type="ECO:0000256" key="16">
    <source>
        <dbReference type="PIRSR" id="PIRSR000127-1"/>
    </source>
</evidence>
<evidence type="ECO:0000256" key="10">
    <source>
        <dbReference type="ARBA" id="ARBA00023002"/>
    </source>
</evidence>
<dbReference type="Pfam" id="PF01315">
    <property type="entry name" value="Ald_Xan_dh_C"/>
    <property type="match status" value="1"/>
</dbReference>
<comment type="cofactor">
    <cofactor evidence="1 17">
        <name>FAD</name>
        <dbReference type="ChEBI" id="CHEBI:57692"/>
    </cofactor>
</comment>
<dbReference type="InterPro" id="IPR005107">
    <property type="entry name" value="CO_DH_flav_C"/>
</dbReference>
<feature type="active site" description="Proton acceptor" evidence="16">
    <location>
        <position position="1233"/>
    </location>
</feature>
<dbReference type="InterPro" id="IPR002346">
    <property type="entry name" value="Mopterin_DH_FAD-bd"/>
</dbReference>
<evidence type="ECO:0000256" key="3">
    <source>
        <dbReference type="ARBA" id="ARBA00006849"/>
    </source>
</evidence>
<dbReference type="PANTHER" id="PTHR11908:SF132">
    <property type="entry name" value="ALDEHYDE OXIDASE 1-RELATED"/>
    <property type="match status" value="1"/>
</dbReference>
<dbReference type="SMART" id="SM01008">
    <property type="entry name" value="Ald_Xan_dh_C"/>
    <property type="match status" value="1"/>
</dbReference>
<dbReference type="SUPFAM" id="SSF56176">
    <property type="entry name" value="FAD-binding/transporter-associated domain-like"/>
    <property type="match status" value="1"/>
</dbReference>
<dbReference type="GO" id="GO:0005777">
    <property type="term" value="C:peroxisome"/>
    <property type="evidence" value="ECO:0007669"/>
    <property type="project" value="UniProtKB-SubCell"/>
</dbReference>
<keyword evidence="13" id="KW-0520">NAD</keyword>
<dbReference type="SUPFAM" id="SSF56003">
    <property type="entry name" value="Molybdenum cofactor-binding domain"/>
    <property type="match status" value="1"/>
</dbReference>
<dbReference type="PANTHER" id="PTHR11908">
    <property type="entry name" value="XANTHINE DEHYDROGENASE"/>
    <property type="match status" value="1"/>
</dbReference>
<evidence type="ECO:0000256" key="17">
    <source>
        <dbReference type="PIRSR" id="PIRSR000127-2"/>
    </source>
</evidence>
<dbReference type="InterPro" id="IPR036318">
    <property type="entry name" value="FAD-bd_PCMH-like_sf"/>
</dbReference>
<dbReference type="InterPro" id="IPR006058">
    <property type="entry name" value="2Fe2S_fd_BS"/>
</dbReference>
<dbReference type="Gene3D" id="3.30.390.50">
    <property type="entry name" value="CO dehydrogenase flavoprotein, C-terminal domain"/>
    <property type="match status" value="1"/>
</dbReference>
<dbReference type="GO" id="GO:0005506">
    <property type="term" value="F:iron ion binding"/>
    <property type="evidence" value="ECO:0007669"/>
    <property type="project" value="InterPro"/>
</dbReference>
<dbReference type="PROSITE" id="PS51387">
    <property type="entry name" value="FAD_PCMH"/>
    <property type="match status" value="1"/>
</dbReference>
<dbReference type="FunFam" id="3.30.390.50:FF:000003">
    <property type="entry name" value="Aldehyde oxidase1"/>
    <property type="match status" value="1"/>
</dbReference>
<dbReference type="Pfam" id="PF20256">
    <property type="entry name" value="MoCoBD_2"/>
    <property type="match status" value="1"/>
</dbReference>
<feature type="binding site" evidence="18">
    <location>
        <position position="154"/>
    </location>
    <ligand>
        <name>[2Fe-2S] cluster</name>
        <dbReference type="ChEBI" id="CHEBI:190135"/>
        <label>2</label>
    </ligand>
</feature>
<dbReference type="InterPro" id="IPR036856">
    <property type="entry name" value="Ald_Oxase/Xan_DH_a/b_sf"/>
</dbReference>
<dbReference type="Gene3D" id="1.10.150.120">
    <property type="entry name" value="[2Fe-2S]-binding domain"/>
    <property type="match status" value="1"/>
</dbReference>
<keyword evidence="6" id="KW-0285">Flavoprotein</keyword>
<dbReference type="FunFam" id="3.10.20.30:FF:000012">
    <property type="entry name" value="Xanthine dehydrogenase/oxidase"/>
    <property type="match status" value="1"/>
</dbReference>
<dbReference type="Pfam" id="PF00941">
    <property type="entry name" value="FAD_binding_5"/>
    <property type="match status" value="1"/>
</dbReference>
<evidence type="ECO:0000256" key="7">
    <source>
        <dbReference type="ARBA" id="ARBA00022714"/>
    </source>
</evidence>
<name>A0A8S9XUK8_APOLU</name>
<evidence type="ECO:0000256" key="18">
    <source>
        <dbReference type="PIRSR" id="PIRSR000127-3"/>
    </source>
</evidence>
<evidence type="ECO:0000313" key="22">
    <source>
        <dbReference type="Proteomes" id="UP000466442"/>
    </source>
</evidence>
<dbReference type="InterPro" id="IPR012675">
    <property type="entry name" value="Beta-grasp_dom_sf"/>
</dbReference>
<feature type="binding site" evidence="17">
    <location>
        <position position="423"/>
    </location>
    <ligand>
        <name>FAD</name>
        <dbReference type="ChEBI" id="CHEBI:57692"/>
    </ligand>
</feature>
<comment type="cofactor">
    <cofactor evidence="15">
        <name>[2Fe-2S] cluster</name>
        <dbReference type="ChEBI" id="CHEBI:190135"/>
    </cofactor>
</comment>
<evidence type="ECO:0000256" key="12">
    <source>
        <dbReference type="ARBA" id="ARBA00023014"/>
    </source>
</evidence>
<evidence type="ECO:0000256" key="9">
    <source>
        <dbReference type="ARBA" id="ARBA00022827"/>
    </source>
</evidence>
<reference evidence="21" key="1">
    <citation type="journal article" date="2021" name="Mol. Ecol. Resour.">
        <title>Apolygus lucorum genome provides insights into omnivorousness and mesophyll feeding.</title>
        <authorList>
            <person name="Liu Y."/>
            <person name="Liu H."/>
            <person name="Wang H."/>
            <person name="Huang T."/>
            <person name="Liu B."/>
            <person name="Yang B."/>
            <person name="Yin L."/>
            <person name="Li B."/>
            <person name="Zhang Y."/>
            <person name="Zhang S."/>
            <person name="Jiang F."/>
            <person name="Zhang X."/>
            <person name="Ren Y."/>
            <person name="Wang B."/>
            <person name="Wang S."/>
            <person name="Lu Y."/>
            <person name="Wu K."/>
            <person name="Fan W."/>
            <person name="Wang G."/>
        </authorList>
    </citation>
    <scope>NUCLEOTIDE SEQUENCE</scope>
    <source>
        <strain evidence="21">12Hb</strain>
    </source>
</reference>
<feature type="binding site" evidence="18">
    <location>
        <position position="47"/>
    </location>
    <ligand>
        <name>[2Fe-2S] cluster</name>
        <dbReference type="ChEBI" id="CHEBI:190135"/>
        <label>1</label>
    </ligand>
</feature>
<keyword evidence="14" id="KW-0576">Peroxisome</keyword>
<evidence type="ECO:0000256" key="8">
    <source>
        <dbReference type="ARBA" id="ARBA00022723"/>
    </source>
</evidence>
<keyword evidence="11 18" id="KW-0408">Iron</keyword>
<feature type="binding site" evidence="17">
    <location>
        <position position="361"/>
    </location>
    <ligand>
        <name>FAD</name>
        <dbReference type="ChEBI" id="CHEBI:57692"/>
    </ligand>
</feature>
<accession>A0A8S9XUK8</accession>
<feature type="binding site" evidence="18">
    <location>
        <position position="55"/>
    </location>
    <ligand>
        <name>[2Fe-2S] cluster</name>
        <dbReference type="ChEBI" id="CHEBI:190135"/>
        <label>1</label>
    </ligand>
</feature>
<dbReference type="Proteomes" id="UP000466442">
    <property type="component" value="Unassembled WGS sequence"/>
</dbReference>
<feature type="binding site" evidence="18">
    <location>
        <position position="152"/>
    </location>
    <ligand>
        <name>[2Fe-2S] cluster</name>
        <dbReference type="ChEBI" id="CHEBI:190135"/>
        <label>2</label>
    </ligand>
</feature>
<dbReference type="PIRSF" id="PIRSF000127">
    <property type="entry name" value="Xanthine_DH"/>
    <property type="match status" value="1"/>
</dbReference>
<comment type="caution">
    <text evidence="21">The sequence shown here is derived from an EMBL/GenBank/DDBJ whole genome shotgun (WGS) entry which is preliminary data.</text>
</comment>
<comment type="similarity">
    <text evidence="3">Belongs to the xanthine dehydrogenase family.</text>
</comment>
<evidence type="ECO:0000256" key="15">
    <source>
        <dbReference type="ARBA" id="ARBA00034078"/>
    </source>
</evidence>
<dbReference type="GO" id="GO:0071949">
    <property type="term" value="F:FAD binding"/>
    <property type="evidence" value="ECO:0007669"/>
    <property type="project" value="InterPro"/>
</dbReference>
<keyword evidence="10" id="KW-0560">Oxidoreductase</keyword>
<evidence type="ECO:0000256" key="1">
    <source>
        <dbReference type="ARBA" id="ARBA00001974"/>
    </source>
</evidence>
<feature type="binding site" evidence="18">
    <location>
        <position position="120"/>
    </location>
    <ligand>
        <name>[2Fe-2S] cluster</name>
        <dbReference type="ChEBI" id="CHEBI:190135"/>
        <label>2</label>
    </ligand>
</feature>
<dbReference type="InterPro" id="IPR002888">
    <property type="entry name" value="2Fe-2S-bd"/>
</dbReference>
<dbReference type="InterPro" id="IPR037165">
    <property type="entry name" value="AldOxase/xan_DH_Mopterin-bd_sf"/>
</dbReference>
<dbReference type="InterPro" id="IPR036884">
    <property type="entry name" value="2Fe-2S-bd_dom_sf"/>
</dbReference>
<evidence type="ECO:0000256" key="14">
    <source>
        <dbReference type="ARBA" id="ARBA00023140"/>
    </source>
</evidence>
<dbReference type="SUPFAM" id="SSF47741">
    <property type="entry name" value="CO dehydrogenase ISP C-domain like"/>
    <property type="match status" value="1"/>
</dbReference>